<dbReference type="AlphaFoldDB" id="A0A6L4WZ09"/>
<keyword evidence="2" id="KW-1003">Cell membrane</keyword>
<evidence type="ECO:0000256" key="4">
    <source>
        <dbReference type="ARBA" id="ARBA00022989"/>
    </source>
</evidence>
<dbReference type="GO" id="GO:0005886">
    <property type="term" value="C:plasma membrane"/>
    <property type="evidence" value="ECO:0007669"/>
    <property type="project" value="UniProtKB-SubCell"/>
</dbReference>
<evidence type="ECO:0000256" key="5">
    <source>
        <dbReference type="ARBA" id="ARBA00023136"/>
    </source>
</evidence>
<dbReference type="GO" id="GO:0015658">
    <property type="term" value="F:branched-chain amino acid transmembrane transporter activity"/>
    <property type="evidence" value="ECO:0007669"/>
    <property type="project" value="InterPro"/>
</dbReference>
<sequence>MNKTTGIATLFIVVMAVFPFIVDSAWLSIGITFLVFAVVAFSQDIILGRAGIFNMGHAIFFGMGAYTTAILNVHFGLEIIATIPFAIIIPAIFSILLAGPIIHLRGDYLLVATIGFNIIFEQVLSNDVFGLTGGPNGIFGIDVVRIFGYELFSDTAIYYLAFGLLVLTLLIIRNLDTSAYGRALYYIHKDEIAAKSMGINVSYYKLFAFALGAAIAGAAGSVFAIQYSAVSPESFNFMQSVMFFAIVLVGGSASLPGIIIGTFVMFVLPELFTEFKESRYLIFGAAMVLTMILRPNGVWPAKFGNIPKFLKEKALKARKSEGSK</sequence>
<keyword evidence="4 6" id="KW-1133">Transmembrane helix</keyword>
<evidence type="ECO:0000313" key="7">
    <source>
        <dbReference type="EMBL" id="KAB7891105.1"/>
    </source>
</evidence>
<feature type="transmembrane region" description="Helical" evidence="6">
    <location>
        <begin position="51"/>
        <end position="73"/>
    </location>
</feature>
<evidence type="ECO:0000256" key="3">
    <source>
        <dbReference type="ARBA" id="ARBA00022692"/>
    </source>
</evidence>
<dbReference type="EMBL" id="WFKJ01000002">
    <property type="protein sequence ID" value="KAB7892829.1"/>
    <property type="molecule type" value="Genomic_DNA"/>
</dbReference>
<feature type="transmembrane region" description="Helical" evidence="6">
    <location>
        <begin position="206"/>
        <end position="229"/>
    </location>
</feature>
<feature type="transmembrane region" description="Helical" evidence="6">
    <location>
        <begin position="241"/>
        <end position="268"/>
    </location>
</feature>
<evidence type="ECO:0000256" key="6">
    <source>
        <dbReference type="SAM" id="Phobius"/>
    </source>
</evidence>
<keyword evidence="3 6" id="KW-0812">Transmembrane</keyword>
<protein>
    <submittedName>
        <fullName evidence="7">Branched-chain amino acid ABC transporter permease</fullName>
    </submittedName>
</protein>
<dbReference type="InterPro" id="IPR043428">
    <property type="entry name" value="LivM-like"/>
</dbReference>
<dbReference type="Proteomes" id="UP000461010">
    <property type="component" value="Unassembled WGS sequence"/>
</dbReference>
<dbReference type="Pfam" id="PF02653">
    <property type="entry name" value="BPD_transp_2"/>
    <property type="match status" value="1"/>
</dbReference>
<reference evidence="9 10" key="1">
    <citation type="submission" date="2019-10" db="EMBL/GenBank/DDBJ databases">
        <title>Poseidonibacter ostreae sp. nov., isolated from the gut of the Ostrea denselamellosa.</title>
        <authorList>
            <person name="Choi A."/>
        </authorList>
    </citation>
    <scope>NUCLEOTIDE SEQUENCE [LARGE SCALE GENOMIC DNA]</scope>
    <source>
        <strain evidence="7 10">SJOD-M-33</strain>
        <strain evidence="8 9">SJOD-M-5</strain>
    </source>
</reference>
<proteinExistence type="predicted"/>
<dbReference type="CDD" id="cd06581">
    <property type="entry name" value="TM_PBP1_LivM_like"/>
    <property type="match status" value="1"/>
</dbReference>
<feature type="transmembrane region" description="Helical" evidence="6">
    <location>
        <begin position="280"/>
        <end position="299"/>
    </location>
</feature>
<keyword evidence="5 6" id="KW-0472">Membrane</keyword>
<feature type="transmembrane region" description="Helical" evidence="6">
    <location>
        <begin position="156"/>
        <end position="175"/>
    </location>
</feature>
<dbReference type="EMBL" id="WFKK01000002">
    <property type="protein sequence ID" value="KAB7891105.1"/>
    <property type="molecule type" value="Genomic_DNA"/>
</dbReference>
<evidence type="ECO:0000256" key="2">
    <source>
        <dbReference type="ARBA" id="ARBA00022475"/>
    </source>
</evidence>
<organism evidence="7 10">
    <name type="scientific">Poseidonibacter ostreae</name>
    <dbReference type="NCBI Taxonomy" id="2654171"/>
    <lineage>
        <taxon>Bacteria</taxon>
        <taxon>Pseudomonadati</taxon>
        <taxon>Campylobacterota</taxon>
        <taxon>Epsilonproteobacteria</taxon>
        <taxon>Campylobacterales</taxon>
        <taxon>Arcobacteraceae</taxon>
        <taxon>Poseidonibacter</taxon>
    </lineage>
</organism>
<dbReference type="Proteomes" id="UP000472839">
    <property type="component" value="Unassembled WGS sequence"/>
</dbReference>
<feature type="transmembrane region" description="Helical" evidence="6">
    <location>
        <begin position="6"/>
        <end position="39"/>
    </location>
</feature>
<accession>A0A6L4WZ09</accession>
<evidence type="ECO:0000313" key="10">
    <source>
        <dbReference type="Proteomes" id="UP000472839"/>
    </source>
</evidence>
<evidence type="ECO:0000313" key="9">
    <source>
        <dbReference type="Proteomes" id="UP000461010"/>
    </source>
</evidence>
<dbReference type="PANTHER" id="PTHR30482:SF10">
    <property type="entry name" value="HIGH-AFFINITY BRANCHED-CHAIN AMINO ACID TRANSPORT PROTEIN BRAE"/>
    <property type="match status" value="1"/>
</dbReference>
<dbReference type="PANTHER" id="PTHR30482">
    <property type="entry name" value="HIGH-AFFINITY BRANCHED-CHAIN AMINO ACID TRANSPORT SYSTEM PERMEASE"/>
    <property type="match status" value="1"/>
</dbReference>
<evidence type="ECO:0000313" key="8">
    <source>
        <dbReference type="EMBL" id="KAB7892829.1"/>
    </source>
</evidence>
<keyword evidence="9" id="KW-1185">Reference proteome</keyword>
<dbReference type="InterPro" id="IPR001851">
    <property type="entry name" value="ABC_transp_permease"/>
</dbReference>
<comment type="subcellular location">
    <subcellularLocation>
        <location evidence="1">Cell membrane</location>
        <topology evidence="1">Multi-pass membrane protein</topology>
    </subcellularLocation>
</comment>
<evidence type="ECO:0000256" key="1">
    <source>
        <dbReference type="ARBA" id="ARBA00004651"/>
    </source>
</evidence>
<dbReference type="RefSeq" id="WP_152187689.1">
    <property type="nucleotide sequence ID" value="NZ_WFKI01000002.1"/>
</dbReference>
<name>A0A6L4WZ09_9BACT</name>
<feature type="transmembrane region" description="Helical" evidence="6">
    <location>
        <begin position="79"/>
        <end position="101"/>
    </location>
</feature>
<comment type="caution">
    <text evidence="7">The sequence shown here is derived from an EMBL/GenBank/DDBJ whole genome shotgun (WGS) entry which is preliminary data.</text>
</comment>
<gene>
    <name evidence="8" type="ORF">GBG18_01405</name>
    <name evidence="7" type="ORF">GBG19_01695</name>
</gene>